<dbReference type="InterPro" id="IPR000834">
    <property type="entry name" value="Peptidase_M14"/>
</dbReference>
<dbReference type="GO" id="GO:0006508">
    <property type="term" value="P:proteolysis"/>
    <property type="evidence" value="ECO:0007669"/>
    <property type="project" value="UniProtKB-KW"/>
</dbReference>
<accession>A0ABD2KL13</accession>
<evidence type="ECO:0000256" key="11">
    <source>
        <dbReference type="SAM" id="Phobius"/>
    </source>
</evidence>
<keyword evidence="11" id="KW-0472">Membrane</keyword>
<dbReference type="PROSITE" id="PS00133">
    <property type="entry name" value="CARBOXYPEPT_ZN_2"/>
    <property type="match status" value="1"/>
</dbReference>
<dbReference type="Pfam" id="PF00246">
    <property type="entry name" value="Peptidase_M14"/>
    <property type="match status" value="1"/>
</dbReference>
<keyword evidence="11" id="KW-1133">Transmembrane helix</keyword>
<feature type="active site" description="Proton donor/acceptor" evidence="9">
    <location>
        <position position="360"/>
    </location>
</feature>
<reference evidence="13 14" key="1">
    <citation type="submission" date="2024-10" db="EMBL/GenBank/DDBJ databases">
        <authorList>
            <person name="Kim D."/>
        </authorList>
    </citation>
    <scope>NUCLEOTIDE SEQUENCE [LARGE SCALE GENOMIC DNA]</scope>
    <source>
        <strain evidence="13">BH-2024</strain>
    </source>
</reference>
<dbReference type="PRINTS" id="PR00765">
    <property type="entry name" value="CRBOXYPTASEA"/>
</dbReference>
<dbReference type="InterPro" id="IPR050753">
    <property type="entry name" value="Peptidase_M14_domain"/>
</dbReference>
<dbReference type="SMART" id="SM00631">
    <property type="entry name" value="Zn_pept"/>
    <property type="match status" value="1"/>
</dbReference>
<gene>
    <name evidence="13" type="ORF">niasHT_025330</name>
</gene>
<keyword evidence="4" id="KW-0645">Protease</keyword>
<dbReference type="AlphaFoldDB" id="A0ABD2KL13"/>
<keyword evidence="7" id="KW-0862">Zinc</keyword>
<dbReference type="SUPFAM" id="SSF49464">
    <property type="entry name" value="Carboxypeptidase regulatory domain-like"/>
    <property type="match status" value="2"/>
</dbReference>
<keyword evidence="11" id="KW-0812">Transmembrane</keyword>
<comment type="cofactor">
    <cofactor evidence="1">
        <name>Zn(2+)</name>
        <dbReference type="ChEBI" id="CHEBI:29105"/>
    </cofactor>
</comment>
<protein>
    <recommendedName>
        <fullName evidence="12">Peptidase M14 domain-containing protein</fullName>
    </recommendedName>
</protein>
<dbReference type="InterPro" id="IPR008969">
    <property type="entry name" value="CarboxyPept-like_regulatory"/>
</dbReference>
<dbReference type="CDD" id="cd03858">
    <property type="entry name" value="M14_CP_N-E_like"/>
    <property type="match status" value="1"/>
</dbReference>
<evidence type="ECO:0000256" key="6">
    <source>
        <dbReference type="ARBA" id="ARBA00022801"/>
    </source>
</evidence>
<dbReference type="Pfam" id="PF13620">
    <property type="entry name" value="CarboxypepD_reg"/>
    <property type="match status" value="2"/>
</dbReference>
<name>A0ABD2KL13_9BILA</name>
<dbReference type="CDD" id="cd11308">
    <property type="entry name" value="Peptidase_M14NE-CP-C_like"/>
    <property type="match status" value="1"/>
</dbReference>
<evidence type="ECO:0000256" key="8">
    <source>
        <dbReference type="ARBA" id="ARBA00023180"/>
    </source>
</evidence>
<dbReference type="PROSITE" id="PS52035">
    <property type="entry name" value="PEPTIDASE_M14"/>
    <property type="match status" value="1"/>
</dbReference>
<dbReference type="EMBL" id="JBICBT010000735">
    <property type="protein sequence ID" value="KAL3103463.1"/>
    <property type="molecule type" value="Genomic_DNA"/>
</dbReference>
<dbReference type="GO" id="GO:0046872">
    <property type="term" value="F:metal ion binding"/>
    <property type="evidence" value="ECO:0007669"/>
    <property type="project" value="UniProtKB-KW"/>
</dbReference>
<evidence type="ECO:0000256" key="4">
    <source>
        <dbReference type="ARBA" id="ARBA00022670"/>
    </source>
</evidence>
<evidence type="ECO:0000256" key="2">
    <source>
        <dbReference type="ARBA" id="ARBA00005988"/>
    </source>
</evidence>
<feature type="transmembrane region" description="Helical" evidence="11">
    <location>
        <begin position="1075"/>
        <end position="1093"/>
    </location>
</feature>
<keyword evidence="8" id="KW-0325">Glycoprotein</keyword>
<dbReference type="FunFam" id="3.40.630.10:FF:000020">
    <property type="entry name" value="Carboxypeptidase D"/>
    <property type="match status" value="1"/>
</dbReference>
<keyword evidence="14" id="KW-1185">Reference proteome</keyword>
<evidence type="ECO:0000256" key="3">
    <source>
        <dbReference type="ARBA" id="ARBA00022645"/>
    </source>
</evidence>
<feature type="compositionally biased region" description="Basic and acidic residues" evidence="10">
    <location>
        <begin position="1150"/>
        <end position="1159"/>
    </location>
</feature>
<keyword evidence="3" id="KW-0121">Carboxypeptidase</keyword>
<dbReference type="PANTHER" id="PTHR11532:SF62">
    <property type="entry name" value="CARBOXYPEPTIDASE D"/>
    <property type="match status" value="1"/>
</dbReference>
<feature type="compositionally biased region" description="Basic and acidic residues" evidence="10">
    <location>
        <begin position="1110"/>
        <end position="1130"/>
    </location>
</feature>
<evidence type="ECO:0000259" key="12">
    <source>
        <dbReference type="PROSITE" id="PS52035"/>
    </source>
</evidence>
<organism evidence="13 14">
    <name type="scientific">Heterodera trifolii</name>
    <dbReference type="NCBI Taxonomy" id="157864"/>
    <lineage>
        <taxon>Eukaryota</taxon>
        <taxon>Metazoa</taxon>
        <taxon>Ecdysozoa</taxon>
        <taxon>Nematoda</taxon>
        <taxon>Chromadorea</taxon>
        <taxon>Rhabditida</taxon>
        <taxon>Tylenchina</taxon>
        <taxon>Tylenchomorpha</taxon>
        <taxon>Tylenchoidea</taxon>
        <taxon>Heteroderidae</taxon>
        <taxon>Heteroderinae</taxon>
        <taxon>Heterodera</taxon>
    </lineage>
</organism>
<proteinExistence type="inferred from homology"/>
<dbReference type="SUPFAM" id="SSF53187">
    <property type="entry name" value="Zn-dependent exopeptidases"/>
    <property type="match status" value="1"/>
</dbReference>
<evidence type="ECO:0000256" key="9">
    <source>
        <dbReference type="PROSITE-ProRule" id="PRU01379"/>
    </source>
</evidence>
<evidence type="ECO:0000313" key="13">
    <source>
        <dbReference type="EMBL" id="KAL3103463.1"/>
    </source>
</evidence>
<sequence>MGLMRRHRITTTATSLKALVIICTLLGIRFRITSAIDWNSDIVPNVDELRNERQDALSKYFGTKVEDERLFRSYESMKALIGHFKDVPIADQRNHNFDSMTKWLNDLADRFKHITWLYSVGKSVQGRDLWVLVVARNPREHELLRPEFKYVANMHGNEVFGREALLYLAWILCENYGHNEYLSKMVNNTRIHLMPSMNPDGYEMDRAGDRVGYLGRANAHNIDLNRNFPARYPFHKEATGGTLPEPETAAVMKWLLQYPFVLSANLHAGSLVANYPYDDSDTGQDGVYTPSEDDKLFVKLAYDYARAHTNMWKSGRRCGLSDNGDVFLHGITNGAGWYHLAGGMQDWQYLHSNSLEITIEMGCFKFPYDDMVPTLWAQNRFSLLAFMEAVHGGVKGLVRNEKDKPIANAMVSLVTGGTGKNVTTSTLGEFWRLLPPGNYTLQVLHQNYKPYQFDVQLVVGKPKEMNVTLKHMECDGQDNPKQQTFVRGQGNLKLLLVGIDSSSRELLTRLAAHTCPVDSEQEPELAHLLHESVQLHIVAEYTQTELAPYLRSVFADALIVFASGPPQSVVFSAGEYTPRLFNQRTFGESLKKVFAPNSVDNEDEQQLVLATTENCEDRLGQTRVAAMVDQMGLDRLFQLGVGIGCGNSTERDIDSAKLDAALTAIIEMMVNVLKRDEVHEFSVVVPSVAPTDHFTPSQIATVTSVGFDRLSQSTVCSARLIESADGMKLHAVGSHRGPHTLVIAVEKKTSALVYQLGARLCDQMDAEMAEAVTAPAYLEEEDKQLARILAGSTIVLAPEIPHTQLNCHDYATISPFIPLVSNILGTVPEIDFVIVIATGGLKVRFIDVLRPGEDNGMLKNGTAAPFEEEQELMGTEQGMAEEKLPEGNWTATPMAFGQMYIKHHEQMRQSNLDMCATNRPSTAVLGEFHWQFARDKWNASPDVLLAQIGCCYEGLGVGHHFGENRRSLLSVLEGRLQGFTGKVTNVEGDPLAAATVSVWPIVGDNEMEKKAEKRNKTTTPSGFFFFQLEPGKYKGTVEIDKFSPMTTTFTVVLAQSTVKDFALHRPFRMSVARSIVAALIALSMLSISFYCLCKSLNGGWKWRRRNNGNKKGERSKKEKRRPDGFERVPLKVEGYTSGEETDQDEEDEVLDSRKMPQTV</sequence>
<evidence type="ECO:0000256" key="7">
    <source>
        <dbReference type="ARBA" id="ARBA00022833"/>
    </source>
</evidence>
<evidence type="ECO:0000256" key="5">
    <source>
        <dbReference type="ARBA" id="ARBA00022723"/>
    </source>
</evidence>
<dbReference type="Proteomes" id="UP001620626">
    <property type="component" value="Unassembled WGS sequence"/>
</dbReference>
<keyword evidence="5" id="KW-0479">Metal-binding</keyword>
<feature type="domain" description="Peptidase M14" evidence="12">
    <location>
        <begin position="93"/>
        <end position="390"/>
    </location>
</feature>
<dbReference type="Gene3D" id="3.40.630.10">
    <property type="entry name" value="Zn peptidases"/>
    <property type="match status" value="1"/>
</dbReference>
<evidence type="ECO:0000256" key="1">
    <source>
        <dbReference type="ARBA" id="ARBA00001947"/>
    </source>
</evidence>
<comment type="caution">
    <text evidence="13">The sequence shown here is derived from an EMBL/GenBank/DDBJ whole genome shotgun (WGS) entry which is preliminary data.</text>
</comment>
<evidence type="ECO:0000313" key="14">
    <source>
        <dbReference type="Proteomes" id="UP001620626"/>
    </source>
</evidence>
<evidence type="ECO:0000256" key="10">
    <source>
        <dbReference type="SAM" id="MobiDB-lite"/>
    </source>
</evidence>
<feature type="compositionally biased region" description="Acidic residues" evidence="10">
    <location>
        <begin position="1139"/>
        <end position="1149"/>
    </location>
</feature>
<dbReference type="GO" id="GO:0004180">
    <property type="term" value="F:carboxypeptidase activity"/>
    <property type="evidence" value="ECO:0007669"/>
    <property type="project" value="UniProtKB-KW"/>
</dbReference>
<dbReference type="InterPro" id="IPR057247">
    <property type="entry name" value="CARBOXYPEPT_ZN_2"/>
</dbReference>
<keyword evidence="6" id="KW-0378">Hydrolase</keyword>
<dbReference type="Gene3D" id="2.60.40.1120">
    <property type="entry name" value="Carboxypeptidase-like, regulatory domain"/>
    <property type="match status" value="2"/>
</dbReference>
<comment type="similarity">
    <text evidence="2 9">Belongs to the peptidase M14 family.</text>
</comment>
<feature type="region of interest" description="Disordered" evidence="10">
    <location>
        <begin position="1103"/>
        <end position="1159"/>
    </location>
</feature>
<dbReference type="PANTHER" id="PTHR11532">
    <property type="entry name" value="PROTEASE M14 CARBOXYPEPTIDASE"/>
    <property type="match status" value="1"/>
</dbReference>